<organism evidence="2 3">
    <name type="scientific">Paraglomus occultum</name>
    <dbReference type="NCBI Taxonomy" id="144539"/>
    <lineage>
        <taxon>Eukaryota</taxon>
        <taxon>Fungi</taxon>
        <taxon>Fungi incertae sedis</taxon>
        <taxon>Mucoromycota</taxon>
        <taxon>Glomeromycotina</taxon>
        <taxon>Glomeromycetes</taxon>
        <taxon>Paraglomerales</taxon>
        <taxon>Paraglomeraceae</taxon>
        <taxon>Paraglomus</taxon>
    </lineage>
</organism>
<reference evidence="2" key="1">
    <citation type="submission" date="2021-06" db="EMBL/GenBank/DDBJ databases">
        <authorList>
            <person name="Kallberg Y."/>
            <person name="Tangrot J."/>
            <person name="Rosling A."/>
        </authorList>
    </citation>
    <scope>NUCLEOTIDE SEQUENCE</scope>
    <source>
        <strain evidence="2">IA702</strain>
    </source>
</reference>
<proteinExistence type="predicted"/>
<dbReference type="AlphaFoldDB" id="A0A9N8VVL8"/>
<feature type="transmembrane region" description="Helical" evidence="1">
    <location>
        <begin position="369"/>
        <end position="398"/>
    </location>
</feature>
<keyword evidence="1" id="KW-0472">Membrane</keyword>
<dbReference type="Proteomes" id="UP000789572">
    <property type="component" value="Unassembled WGS sequence"/>
</dbReference>
<gene>
    <name evidence="2" type="ORF">POCULU_LOCUS899</name>
</gene>
<keyword evidence="1" id="KW-1133">Transmembrane helix</keyword>
<name>A0A9N8VVL8_9GLOM</name>
<comment type="caution">
    <text evidence="2">The sequence shown here is derived from an EMBL/GenBank/DDBJ whole genome shotgun (WGS) entry which is preliminary data.</text>
</comment>
<evidence type="ECO:0000256" key="1">
    <source>
        <dbReference type="SAM" id="Phobius"/>
    </source>
</evidence>
<protein>
    <submittedName>
        <fullName evidence="2">9561_t:CDS:1</fullName>
    </submittedName>
</protein>
<evidence type="ECO:0000313" key="3">
    <source>
        <dbReference type="Proteomes" id="UP000789572"/>
    </source>
</evidence>
<keyword evidence="3" id="KW-1185">Reference proteome</keyword>
<keyword evidence="1" id="KW-0812">Transmembrane</keyword>
<accession>A0A9N8VVL8</accession>
<sequence length="424" mass="46105">MVLINSAQALGLAHLLKKAVYSDSFLNNVNTDVALNTGFEKPLCGSLDFSSASLTLSPVPAVPDIHKNKLTATLEMKTVTLTQPKVQIGYEVNVQPDNYIKTIICDTPSILNFDDSCTVVGNRLQIDTYIKNHVALFDAFSSNGNKLIMKILINDQGCAKLRVNYDGDPTIATPNGDVPTSTSTGTSTNTFADDFGSNDTSLTKKLTYLYNIPLAIGAVAVLTTTLLEKNNIRPGNYHPSSRVLIPPPLAAQSPSIYDILRAVQFFVTAALLSVPCLENNQGSNFIYRNVASKLEWTCGILPSSIKAQFISTAADDKIRGGICRMTQSCVKQVSDQCKIMGYPALNNSNPPSSAYTDFGRAAHISAYNLFFMVLIIFCVVMAVAFAVALFSGVLAWLLKCLWGKWSILKTVAHNTHFLILGKWL</sequence>
<evidence type="ECO:0000313" key="2">
    <source>
        <dbReference type="EMBL" id="CAG8468070.1"/>
    </source>
</evidence>
<dbReference type="EMBL" id="CAJVPJ010000055">
    <property type="protein sequence ID" value="CAG8468070.1"/>
    <property type="molecule type" value="Genomic_DNA"/>
</dbReference>